<evidence type="ECO:0000256" key="7">
    <source>
        <dbReference type="ARBA" id="ARBA00023242"/>
    </source>
</evidence>
<dbReference type="PROSITE" id="PS50177">
    <property type="entry name" value="NTF2_DOMAIN"/>
    <property type="match status" value="1"/>
</dbReference>
<evidence type="ECO:0000259" key="10">
    <source>
        <dbReference type="PROSITE" id="PS51281"/>
    </source>
</evidence>
<gene>
    <name evidence="11" type="ORF">MNOR_LOCUS20511</name>
</gene>
<dbReference type="Gene3D" id="3.30.70.330">
    <property type="match status" value="1"/>
</dbReference>
<sequence length="686" mass="78165">MFLVLSGEGDLNWRIFRHFHHLSISLDRCCGSLYNAEHDDRSAPPSNNNYRGKNNYRGGGSYRGGGDDYRGHGRGGGPPRYRERWDDDRTTRVPETDRSLSRSNRGNWRGGSGRDSRRPQRMYKATRPKGVNDEDIDMNGGTGRERNRHQNMHKARGGLRKKDNRPPRQHRDYNNLGWHKIIIRDGVNYERQVVLGKIQSLVEEQFTPICYSRSQKNFYYMEDGSGVPTVIYLNYISTKPLILIFGNYSPTVQAPIPLAREKVKIVMQNRYCDPLKRLDLSKFHNDINLVSEGIFFPLYRNPNMTIVVEIITTLIPHLVEIDFSQNKIHSLDQLTPIVGSCPNLRRITFEKNKIQSIEALDKVSGLAVVELNLENNPLCDKFRDSESYISAVRKRFPKVENLDGQELPKAIGFEVEDEISKLPPNMPSFLGESDEVKTLVLTFIKEYYKIFDSNEEDSRAVLAAAYTEDAIFSLSGNFPENGQGARLTHHYLRTNRNLMKLEDTDRRLKNLICGREDVISTLVKLPKTTHDLDTFTIDIPFVSPKLVQVVVHGVFRQQCPDRIPLLRSFMRSLLIVPVGSGVCICNEQFTVSCATIEQIKRSFKPPEIPVAAPVAPVDGNVATPALTPQQMENIQAFMKESGLKPEWTKVCLEEHGWDLQKAWEKFVALKAEGNIPADYFQVAPSL</sequence>
<evidence type="ECO:0000313" key="11">
    <source>
        <dbReference type="EMBL" id="CAL4114782.1"/>
    </source>
</evidence>
<comment type="similarity">
    <text evidence="2">Belongs to the NXF family.</text>
</comment>
<accession>A0AAV2R3U0</accession>
<evidence type="ECO:0000256" key="4">
    <source>
        <dbReference type="ARBA" id="ARBA00022614"/>
    </source>
</evidence>
<dbReference type="FunFam" id="3.80.10.10:FF:000384">
    <property type="entry name" value="Nuclear RNA export factor 1"/>
    <property type="match status" value="1"/>
</dbReference>
<dbReference type="InterPro" id="IPR035979">
    <property type="entry name" value="RBD_domain_sf"/>
</dbReference>
<feature type="compositionally biased region" description="Basic residues" evidence="8">
    <location>
        <begin position="146"/>
        <end position="159"/>
    </location>
</feature>
<evidence type="ECO:0008006" key="13">
    <source>
        <dbReference type="Google" id="ProtNLM"/>
    </source>
</evidence>
<dbReference type="InterPro" id="IPR005637">
    <property type="entry name" value="TAP_C_dom"/>
</dbReference>
<feature type="non-terminal residue" evidence="11">
    <location>
        <position position="686"/>
    </location>
</feature>
<evidence type="ECO:0000259" key="9">
    <source>
        <dbReference type="PROSITE" id="PS50177"/>
    </source>
</evidence>
<dbReference type="EMBL" id="CAXKWB010015909">
    <property type="protein sequence ID" value="CAL4114782.1"/>
    <property type="molecule type" value="Genomic_DNA"/>
</dbReference>
<evidence type="ECO:0000256" key="6">
    <source>
        <dbReference type="ARBA" id="ARBA00022816"/>
    </source>
</evidence>
<dbReference type="SUPFAM" id="SSF46934">
    <property type="entry name" value="UBA-like"/>
    <property type="match status" value="1"/>
</dbReference>
<dbReference type="PANTHER" id="PTHR10662:SF22">
    <property type="entry name" value="NUCLEAR RNA EXPORT FACTOR 1"/>
    <property type="match status" value="1"/>
</dbReference>
<dbReference type="Pfam" id="PF03943">
    <property type="entry name" value="TAP_C"/>
    <property type="match status" value="1"/>
</dbReference>
<keyword evidence="6" id="KW-0509">mRNA transport</keyword>
<dbReference type="InterPro" id="IPR032675">
    <property type="entry name" value="LRR_dom_sf"/>
</dbReference>
<dbReference type="Pfam" id="PF22602">
    <property type="entry name" value="NXF_NTF2"/>
    <property type="match status" value="1"/>
</dbReference>
<feature type="region of interest" description="Disordered" evidence="8">
    <location>
        <begin position="38"/>
        <end position="172"/>
    </location>
</feature>
<dbReference type="InterPro" id="IPR018222">
    <property type="entry name" value="Nuclear_transport_factor_2_euk"/>
</dbReference>
<feature type="domain" description="TAP-C" evidence="10">
    <location>
        <begin position="628"/>
        <end position="683"/>
    </location>
</feature>
<reference evidence="11 12" key="1">
    <citation type="submission" date="2024-05" db="EMBL/GenBank/DDBJ databases">
        <authorList>
            <person name="Wallberg A."/>
        </authorList>
    </citation>
    <scope>NUCLEOTIDE SEQUENCE [LARGE SCALE GENOMIC DNA]</scope>
</reference>
<feature type="compositionally biased region" description="Basic and acidic residues" evidence="8">
    <location>
        <begin position="160"/>
        <end position="172"/>
    </location>
</feature>
<dbReference type="Pfam" id="PF09162">
    <property type="entry name" value="Tap-RNA_bind"/>
    <property type="match status" value="1"/>
</dbReference>
<dbReference type="SUPFAM" id="SSF54928">
    <property type="entry name" value="RNA-binding domain, RBD"/>
    <property type="match status" value="1"/>
</dbReference>
<evidence type="ECO:0000256" key="3">
    <source>
        <dbReference type="ARBA" id="ARBA00022448"/>
    </source>
</evidence>
<comment type="caution">
    <text evidence="11">The sequence shown here is derived from an EMBL/GenBank/DDBJ whole genome shotgun (WGS) entry which is preliminary data.</text>
</comment>
<dbReference type="Proteomes" id="UP001497623">
    <property type="component" value="Unassembled WGS sequence"/>
</dbReference>
<dbReference type="SUPFAM" id="SSF54427">
    <property type="entry name" value="NTF2-like"/>
    <property type="match status" value="1"/>
</dbReference>
<keyword evidence="7" id="KW-0539">Nucleus</keyword>
<dbReference type="GO" id="GO:0005737">
    <property type="term" value="C:cytoplasm"/>
    <property type="evidence" value="ECO:0007669"/>
    <property type="project" value="InterPro"/>
</dbReference>
<dbReference type="Gene3D" id="1.10.8.10">
    <property type="entry name" value="DNA helicase RuvA subunit, C-terminal domain"/>
    <property type="match status" value="1"/>
</dbReference>
<proteinExistence type="inferred from homology"/>
<protein>
    <recommendedName>
        <fullName evidence="13">Nuclear RNA export factor 1</fullName>
    </recommendedName>
</protein>
<dbReference type="AlphaFoldDB" id="A0AAV2R3U0"/>
<dbReference type="InterPro" id="IPR032710">
    <property type="entry name" value="NTF2-like_dom_sf"/>
</dbReference>
<dbReference type="Gene3D" id="3.80.10.10">
    <property type="entry name" value="Ribonuclease Inhibitor"/>
    <property type="match status" value="1"/>
</dbReference>
<feature type="compositionally biased region" description="Low complexity" evidence="8">
    <location>
        <begin position="44"/>
        <end position="56"/>
    </location>
</feature>
<dbReference type="InterPro" id="IPR057125">
    <property type="entry name" value="NXF1/2/3/5-like_LRR"/>
</dbReference>
<organism evidence="11 12">
    <name type="scientific">Meganyctiphanes norvegica</name>
    <name type="common">Northern krill</name>
    <name type="synonym">Thysanopoda norvegica</name>
    <dbReference type="NCBI Taxonomy" id="48144"/>
    <lineage>
        <taxon>Eukaryota</taxon>
        <taxon>Metazoa</taxon>
        <taxon>Ecdysozoa</taxon>
        <taxon>Arthropoda</taxon>
        <taxon>Crustacea</taxon>
        <taxon>Multicrustacea</taxon>
        <taxon>Malacostraca</taxon>
        <taxon>Eumalacostraca</taxon>
        <taxon>Eucarida</taxon>
        <taxon>Euphausiacea</taxon>
        <taxon>Euphausiidae</taxon>
        <taxon>Meganyctiphanes</taxon>
    </lineage>
</organism>
<dbReference type="SUPFAM" id="SSF52058">
    <property type="entry name" value="L domain-like"/>
    <property type="match status" value="1"/>
</dbReference>
<keyword evidence="3" id="KW-0813">Transport</keyword>
<dbReference type="InterPro" id="IPR002075">
    <property type="entry name" value="NTF2_dom"/>
</dbReference>
<keyword evidence="4" id="KW-0433">Leucine-rich repeat</keyword>
<evidence type="ECO:0000256" key="2">
    <source>
        <dbReference type="ARBA" id="ARBA00009285"/>
    </source>
</evidence>
<dbReference type="InterPro" id="IPR015245">
    <property type="entry name" value="Tap_RNA-bd"/>
</dbReference>
<name>A0AAV2R3U0_MEGNR</name>
<dbReference type="Gene3D" id="3.10.450.50">
    <property type="match status" value="1"/>
</dbReference>
<feature type="domain" description="NTF2" evidence="9">
    <location>
        <begin position="439"/>
        <end position="591"/>
    </location>
</feature>
<evidence type="ECO:0000256" key="1">
    <source>
        <dbReference type="ARBA" id="ARBA00004123"/>
    </source>
</evidence>
<evidence type="ECO:0000313" key="12">
    <source>
        <dbReference type="Proteomes" id="UP001497623"/>
    </source>
</evidence>
<dbReference type="InterPro" id="IPR030217">
    <property type="entry name" value="NXF_fam"/>
</dbReference>
<keyword evidence="12" id="KW-1185">Reference proteome</keyword>
<feature type="compositionally biased region" description="Basic and acidic residues" evidence="8">
    <location>
        <begin position="80"/>
        <end position="100"/>
    </location>
</feature>
<dbReference type="InterPro" id="IPR009060">
    <property type="entry name" value="UBA-like_sf"/>
</dbReference>
<dbReference type="InterPro" id="IPR012677">
    <property type="entry name" value="Nucleotide-bd_a/b_plait_sf"/>
</dbReference>
<dbReference type="GO" id="GO:0005634">
    <property type="term" value="C:nucleus"/>
    <property type="evidence" value="ECO:0007669"/>
    <property type="project" value="UniProtKB-SubCell"/>
</dbReference>
<dbReference type="SMART" id="SM00804">
    <property type="entry name" value="TAP_C"/>
    <property type="match status" value="1"/>
</dbReference>
<dbReference type="FunFam" id="1.10.8.10:FF:000018">
    <property type="entry name" value="Nuclear RNA export factor 1"/>
    <property type="match status" value="1"/>
</dbReference>
<keyword evidence="5" id="KW-0677">Repeat</keyword>
<dbReference type="Pfam" id="PF24048">
    <property type="entry name" value="LRR_NXF1-5"/>
    <property type="match status" value="1"/>
</dbReference>
<evidence type="ECO:0000256" key="5">
    <source>
        <dbReference type="ARBA" id="ARBA00022737"/>
    </source>
</evidence>
<comment type="subcellular location">
    <subcellularLocation>
        <location evidence="1">Nucleus</location>
    </subcellularLocation>
</comment>
<dbReference type="CDD" id="cd14342">
    <property type="entry name" value="UBA_TAP-C"/>
    <property type="match status" value="1"/>
</dbReference>
<dbReference type="PROSITE" id="PS51281">
    <property type="entry name" value="TAP_C"/>
    <property type="match status" value="1"/>
</dbReference>
<dbReference type="GO" id="GO:0003723">
    <property type="term" value="F:RNA binding"/>
    <property type="evidence" value="ECO:0007669"/>
    <property type="project" value="InterPro"/>
</dbReference>
<dbReference type="GO" id="GO:0016973">
    <property type="term" value="P:poly(A)+ mRNA export from nucleus"/>
    <property type="evidence" value="ECO:0007669"/>
    <property type="project" value="TreeGrafter"/>
</dbReference>
<dbReference type="PANTHER" id="PTHR10662">
    <property type="entry name" value="NUCLEAR RNA EXPORT FACTOR"/>
    <property type="match status" value="1"/>
</dbReference>
<evidence type="ECO:0000256" key="8">
    <source>
        <dbReference type="SAM" id="MobiDB-lite"/>
    </source>
</evidence>